<reference evidence="2 3" key="1">
    <citation type="submission" date="2016-07" db="EMBL/GenBank/DDBJ databases">
        <title>Pervasive Adenine N6-methylation of Active Genes in Fungi.</title>
        <authorList>
            <consortium name="DOE Joint Genome Institute"/>
            <person name="Mondo S.J."/>
            <person name="Dannebaum R.O."/>
            <person name="Kuo R.C."/>
            <person name="Labutti K."/>
            <person name="Haridas S."/>
            <person name="Kuo A."/>
            <person name="Salamov A."/>
            <person name="Ahrendt S.R."/>
            <person name="Lipzen A."/>
            <person name="Sullivan W."/>
            <person name="Andreopoulos W.B."/>
            <person name="Clum A."/>
            <person name="Lindquist E."/>
            <person name="Daum C."/>
            <person name="Ramamoorthy G.K."/>
            <person name="Gryganskyi A."/>
            <person name="Culley D."/>
            <person name="Magnuson J.K."/>
            <person name="James T.Y."/>
            <person name="O'Malley M.A."/>
            <person name="Stajich J.E."/>
            <person name="Spatafora J.W."/>
            <person name="Visel A."/>
            <person name="Grigoriev I.V."/>
        </authorList>
    </citation>
    <scope>NUCLEOTIDE SEQUENCE [LARGE SCALE GENOMIC DNA]</scope>
    <source>
        <strain evidence="2 3">62-1032</strain>
    </source>
</reference>
<evidence type="ECO:0000313" key="3">
    <source>
        <dbReference type="Proteomes" id="UP000193467"/>
    </source>
</evidence>
<feature type="region of interest" description="Disordered" evidence="1">
    <location>
        <begin position="1"/>
        <end position="264"/>
    </location>
</feature>
<dbReference type="InParanoid" id="A0A1Y2BX32"/>
<comment type="caution">
    <text evidence="2">The sequence shown here is derived from an EMBL/GenBank/DDBJ whole genome shotgun (WGS) entry which is preliminary data.</text>
</comment>
<feature type="compositionally biased region" description="Basic residues" evidence="1">
    <location>
        <begin position="95"/>
        <end position="107"/>
    </location>
</feature>
<dbReference type="AlphaFoldDB" id="A0A1Y2BX32"/>
<feature type="compositionally biased region" description="Basic and acidic residues" evidence="1">
    <location>
        <begin position="141"/>
        <end position="175"/>
    </location>
</feature>
<gene>
    <name evidence="2" type="ORF">BCR35DRAFT_51427</name>
</gene>
<sequence>MEDPTLDIPGGGEADVIRASHRGLRKTRADESFDPDEVEKQQKESKEPKEAPATTAAAVSGWFKGVGDYIKSKAAAATTEAQEQPEEDEEEARERRRARRERRRKRREAREAGMATDADATDVEGRTKRRGEVTDMETEVEDRPKKPSRRDKEEEPSSPVEDRPSRSRRVKEERSVSPAEEEPPRRRRQDKFRPASPVEEPSRRRQEPSSPTESRSAPRDELTSPVDDRASRRSRSRQEARPVPTEEDPTSPSSPPARLPIRQRALSISASVDAGLRGLRDSVAKAVANRVEATNAQVEADRQEQEHRTVKSQGRASRSGRRRGGEMDAEEELSRRRGEEEDRSMRRRGDGANTDVEDADPSSRSRRRAASVAVTDGEESDASTRSQRRRKQRSDSEGDTPAHRLAKANASVNSTTIRPEEIASRARQVIPPSPSSNHPRSVREELRLKAQAARASPVSSTSRSSRLLHDVERAVEAIEHVEPHKSREKGRSSRARSRRYSSSSDEEAPQHPRRQAAPAGPPSRAPRDAPSPNSARPSPTVGYQAFRAPLLRRWTTSKRPELLPPSRINPCLPSTPAIGLPHLLSPVPSPSPSCLVNRSLPTLRFPWTSARRLCVEWSSPRSTRAHSPFACLVRSASR</sequence>
<dbReference type="Proteomes" id="UP000193467">
    <property type="component" value="Unassembled WGS sequence"/>
</dbReference>
<protein>
    <submittedName>
        <fullName evidence="2">Uncharacterized protein</fullName>
    </submittedName>
</protein>
<dbReference type="STRING" id="106004.A0A1Y2BX32"/>
<evidence type="ECO:0000313" key="2">
    <source>
        <dbReference type="EMBL" id="ORY39207.1"/>
    </source>
</evidence>
<accession>A0A1Y2BX32</accession>
<feature type="compositionally biased region" description="Basic and acidic residues" evidence="1">
    <location>
        <begin position="38"/>
        <end position="50"/>
    </location>
</feature>
<feature type="region of interest" description="Disordered" evidence="1">
    <location>
        <begin position="294"/>
        <end position="542"/>
    </location>
</feature>
<proteinExistence type="predicted"/>
<dbReference type="EMBL" id="MCGR01000150">
    <property type="protein sequence ID" value="ORY39207.1"/>
    <property type="molecule type" value="Genomic_DNA"/>
</dbReference>
<feature type="compositionally biased region" description="Low complexity" evidence="1">
    <location>
        <begin position="528"/>
        <end position="539"/>
    </location>
</feature>
<feature type="compositionally biased region" description="Basic and acidic residues" evidence="1">
    <location>
        <begin position="299"/>
        <end position="309"/>
    </location>
</feature>
<evidence type="ECO:0000256" key="1">
    <source>
        <dbReference type="SAM" id="MobiDB-lite"/>
    </source>
</evidence>
<feature type="compositionally biased region" description="Basic and acidic residues" evidence="1">
    <location>
        <begin position="216"/>
        <end position="240"/>
    </location>
</feature>
<feature type="compositionally biased region" description="Basic and acidic residues" evidence="1">
    <location>
        <begin position="123"/>
        <end position="133"/>
    </location>
</feature>
<name>A0A1Y2BX32_9BASI</name>
<feature type="compositionally biased region" description="Basic and acidic residues" evidence="1">
    <location>
        <begin position="393"/>
        <end position="402"/>
    </location>
</feature>
<feature type="compositionally biased region" description="Basic and acidic residues" evidence="1">
    <location>
        <begin position="467"/>
        <end position="491"/>
    </location>
</feature>
<keyword evidence="3" id="KW-1185">Reference proteome</keyword>
<organism evidence="2 3">
    <name type="scientific">Leucosporidium creatinivorum</name>
    <dbReference type="NCBI Taxonomy" id="106004"/>
    <lineage>
        <taxon>Eukaryota</taxon>
        <taxon>Fungi</taxon>
        <taxon>Dikarya</taxon>
        <taxon>Basidiomycota</taxon>
        <taxon>Pucciniomycotina</taxon>
        <taxon>Microbotryomycetes</taxon>
        <taxon>Leucosporidiales</taxon>
        <taxon>Leucosporidium</taxon>
    </lineage>
</organism>
<feature type="compositionally biased region" description="Low complexity" evidence="1">
    <location>
        <begin position="452"/>
        <end position="465"/>
    </location>
</feature>
<feature type="compositionally biased region" description="Basic and acidic residues" evidence="1">
    <location>
        <begin position="332"/>
        <end position="350"/>
    </location>
</feature>